<feature type="transmembrane region" description="Helical" evidence="7">
    <location>
        <begin position="109"/>
        <end position="134"/>
    </location>
</feature>
<accession>A0A3G6J9T1</accession>
<evidence type="ECO:0000259" key="9">
    <source>
        <dbReference type="PROSITE" id="PS50125"/>
    </source>
</evidence>
<feature type="domain" description="Guanylate cyclase" evidence="9">
    <location>
        <begin position="334"/>
        <end position="456"/>
    </location>
</feature>
<dbReference type="PANTHER" id="PTHR43081:SF17">
    <property type="entry name" value="BLL5647 PROTEIN"/>
    <property type="match status" value="1"/>
</dbReference>
<dbReference type="Pfam" id="PF00211">
    <property type="entry name" value="Guanylate_cyc"/>
    <property type="match status" value="1"/>
</dbReference>
<dbReference type="SUPFAM" id="SSF55073">
    <property type="entry name" value="Nucleotide cyclase"/>
    <property type="match status" value="1"/>
</dbReference>
<feature type="signal peptide" evidence="8">
    <location>
        <begin position="1"/>
        <end position="20"/>
    </location>
</feature>
<dbReference type="InterPro" id="IPR003660">
    <property type="entry name" value="HAMP_dom"/>
</dbReference>
<keyword evidence="12" id="KW-1185">Reference proteome</keyword>
<dbReference type="OrthoDB" id="368920at2"/>
<dbReference type="GO" id="GO:0005886">
    <property type="term" value="C:plasma membrane"/>
    <property type="evidence" value="ECO:0007669"/>
    <property type="project" value="UniProtKB-SubCell"/>
</dbReference>
<sequence>MTRLRTIAAWLMTTSWPLYAAMVVASNVVGAFATIVFIRVLLPVGQLSANPAPATPLTKHLPMIAVGYLLVAVIALLAATIWLLVPVWRWQRHPQAHDRNMVRHLVLRIPLYQAGIAALLWLMGFTLATILAAVGGDRQLAIVIAVVSLLATVVVTVLTYLEAQRLMRPFAVAALARRFEDSSLEPPIRQRLLLTWITTTGVPIVGVLLLITGQQTGFFAGSAADILPAIAALTTAALVTGVIATMLVMTSIVDPILELKGAIGKVRRGETNTMVDIYDGSEIGVLQAGFNEMMRGLRERQRVREIFGRYVGTEVARRALEERPTLGGESRRVAVLFVDVIGSTTFAMNHTPEEVVSALNEFFERVVAVVHRNKGIINKFQGDAALAVFGAPLPLADAAGYALAAARELRQEVRGMELSCGIGVCSGTVVAGHIGGHDRFEYTVIGDAVNQAARLTELAKDTPGRVLTNAATLQSANEAEQARWTVLKSVELRGRTALTQLARPIRPTLADRS</sequence>
<dbReference type="CDD" id="cd07302">
    <property type="entry name" value="CHD"/>
    <property type="match status" value="1"/>
</dbReference>
<gene>
    <name evidence="11" type="primary">cyaB</name>
    <name evidence="11" type="ORF">CCHOA_10820</name>
</gene>
<feature type="transmembrane region" description="Helical" evidence="7">
    <location>
        <begin position="192"/>
        <end position="214"/>
    </location>
</feature>
<proteinExistence type="inferred from homology"/>
<keyword evidence="11" id="KW-0456">Lyase</keyword>
<dbReference type="PANTHER" id="PTHR43081">
    <property type="entry name" value="ADENYLATE CYCLASE, TERMINAL-DIFFERENTIATION SPECIFIC-RELATED"/>
    <property type="match status" value="1"/>
</dbReference>
<dbReference type="InterPro" id="IPR001054">
    <property type="entry name" value="A/G_cyclase"/>
</dbReference>
<dbReference type="SMART" id="SM00304">
    <property type="entry name" value="HAMP"/>
    <property type="match status" value="1"/>
</dbReference>
<dbReference type="EMBL" id="CP033896">
    <property type="protein sequence ID" value="AZA14542.1"/>
    <property type="molecule type" value="Genomic_DNA"/>
</dbReference>
<dbReference type="PROSITE" id="PS50125">
    <property type="entry name" value="GUANYLATE_CYCLASE_2"/>
    <property type="match status" value="1"/>
</dbReference>
<dbReference type="CDD" id="cd06225">
    <property type="entry name" value="HAMP"/>
    <property type="match status" value="1"/>
</dbReference>
<feature type="transmembrane region" description="Helical" evidence="7">
    <location>
        <begin position="226"/>
        <end position="250"/>
    </location>
</feature>
<dbReference type="KEGG" id="ccho:CCHOA_10820"/>
<feature type="transmembrane region" description="Helical" evidence="7">
    <location>
        <begin position="140"/>
        <end position="161"/>
    </location>
</feature>
<dbReference type="SMART" id="SM00044">
    <property type="entry name" value="CYCc"/>
    <property type="match status" value="1"/>
</dbReference>
<evidence type="ECO:0000256" key="8">
    <source>
        <dbReference type="SAM" id="SignalP"/>
    </source>
</evidence>
<dbReference type="SUPFAM" id="SSF158472">
    <property type="entry name" value="HAMP domain-like"/>
    <property type="match status" value="1"/>
</dbReference>
<dbReference type="Gene3D" id="3.30.70.1230">
    <property type="entry name" value="Nucleotide cyclase"/>
    <property type="match status" value="1"/>
</dbReference>
<dbReference type="Pfam" id="PF00672">
    <property type="entry name" value="HAMP"/>
    <property type="match status" value="1"/>
</dbReference>
<feature type="transmembrane region" description="Helical" evidence="7">
    <location>
        <begin position="62"/>
        <end position="88"/>
    </location>
</feature>
<comment type="similarity">
    <text evidence="2">Belongs to the adenylyl cyclase class-3 family.</text>
</comment>
<feature type="chain" id="PRO_5039319037" evidence="8">
    <location>
        <begin position="21"/>
        <end position="513"/>
    </location>
</feature>
<keyword evidence="8" id="KW-0732">Signal</keyword>
<evidence type="ECO:0000259" key="10">
    <source>
        <dbReference type="PROSITE" id="PS50885"/>
    </source>
</evidence>
<protein>
    <submittedName>
        <fullName evidence="11">Adenylate cyclase 2</fullName>
        <ecNumber evidence="11">4.6.1.1</ecNumber>
    </submittedName>
</protein>
<dbReference type="RefSeq" id="WP_123930020.1">
    <property type="nucleotide sequence ID" value="NZ_CP033896.1"/>
</dbReference>
<keyword evidence="6 7" id="KW-0472">Membrane</keyword>
<dbReference type="PROSITE" id="PS50885">
    <property type="entry name" value="HAMP"/>
    <property type="match status" value="1"/>
</dbReference>
<dbReference type="InterPro" id="IPR050697">
    <property type="entry name" value="Adenylyl/Guanylyl_Cyclase_3/4"/>
</dbReference>
<dbReference type="Proteomes" id="UP000269019">
    <property type="component" value="Chromosome"/>
</dbReference>
<evidence type="ECO:0000256" key="2">
    <source>
        <dbReference type="ARBA" id="ARBA00005381"/>
    </source>
</evidence>
<evidence type="ECO:0000256" key="4">
    <source>
        <dbReference type="ARBA" id="ARBA00022692"/>
    </source>
</evidence>
<dbReference type="AlphaFoldDB" id="A0A3G6J9T1"/>
<dbReference type="GO" id="GO:0006171">
    <property type="term" value="P:cAMP biosynthetic process"/>
    <property type="evidence" value="ECO:0007669"/>
    <property type="project" value="TreeGrafter"/>
</dbReference>
<dbReference type="EC" id="4.6.1.1" evidence="11"/>
<keyword evidence="5 7" id="KW-1133">Transmembrane helix</keyword>
<comment type="subcellular location">
    <subcellularLocation>
        <location evidence="1">Cell membrane</location>
        <topology evidence="1">Multi-pass membrane protein</topology>
    </subcellularLocation>
</comment>
<evidence type="ECO:0000256" key="3">
    <source>
        <dbReference type="ARBA" id="ARBA00022475"/>
    </source>
</evidence>
<evidence type="ECO:0000256" key="7">
    <source>
        <dbReference type="SAM" id="Phobius"/>
    </source>
</evidence>
<organism evidence="11 12">
    <name type="scientific">Corynebacterium choanae</name>
    <dbReference type="NCBI Taxonomy" id="1862358"/>
    <lineage>
        <taxon>Bacteria</taxon>
        <taxon>Bacillati</taxon>
        <taxon>Actinomycetota</taxon>
        <taxon>Actinomycetes</taxon>
        <taxon>Mycobacteriales</taxon>
        <taxon>Corynebacteriaceae</taxon>
        <taxon>Corynebacterium</taxon>
    </lineage>
</organism>
<keyword evidence="3" id="KW-1003">Cell membrane</keyword>
<evidence type="ECO:0000256" key="1">
    <source>
        <dbReference type="ARBA" id="ARBA00004651"/>
    </source>
</evidence>
<evidence type="ECO:0000256" key="5">
    <source>
        <dbReference type="ARBA" id="ARBA00022989"/>
    </source>
</evidence>
<feature type="transmembrane region" description="Helical" evidence="7">
    <location>
        <begin position="20"/>
        <end position="42"/>
    </location>
</feature>
<dbReference type="GO" id="GO:0035556">
    <property type="term" value="P:intracellular signal transduction"/>
    <property type="evidence" value="ECO:0007669"/>
    <property type="project" value="InterPro"/>
</dbReference>
<evidence type="ECO:0000313" key="12">
    <source>
        <dbReference type="Proteomes" id="UP000269019"/>
    </source>
</evidence>
<dbReference type="GO" id="GO:0004016">
    <property type="term" value="F:adenylate cyclase activity"/>
    <property type="evidence" value="ECO:0007669"/>
    <property type="project" value="UniProtKB-EC"/>
</dbReference>
<name>A0A3G6J9T1_9CORY</name>
<feature type="domain" description="HAMP" evidence="10">
    <location>
        <begin position="250"/>
        <end position="302"/>
    </location>
</feature>
<dbReference type="InterPro" id="IPR029787">
    <property type="entry name" value="Nucleotide_cyclase"/>
</dbReference>
<evidence type="ECO:0000313" key="11">
    <source>
        <dbReference type="EMBL" id="AZA14542.1"/>
    </source>
</evidence>
<keyword evidence="4 7" id="KW-0812">Transmembrane</keyword>
<dbReference type="Gene3D" id="6.10.340.10">
    <property type="match status" value="1"/>
</dbReference>
<evidence type="ECO:0000256" key="6">
    <source>
        <dbReference type="ARBA" id="ARBA00023136"/>
    </source>
</evidence>
<reference evidence="11 12" key="1">
    <citation type="submission" date="2018-11" db="EMBL/GenBank/DDBJ databases">
        <authorList>
            <person name="Kleinhagauer T."/>
            <person name="Glaeser S.P."/>
            <person name="Spergser J."/>
            <person name="Ruckert C."/>
            <person name="Kaempfer P."/>
            <person name="Busse H.-J."/>
        </authorList>
    </citation>
    <scope>NUCLEOTIDE SEQUENCE [LARGE SCALE GENOMIC DNA]</scope>
    <source>
        <strain evidence="11 12">200CH</strain>
    </source>
</reference>